<accession>A0ABT6SE26</accession>
<dbReference type="InterPro" id="IPR001663">
    <property type="entry name" value="Rng_hydr_dOase-A"/>
</dbReference>
<dbReference type="Proteomes" id="UP001223978">
    <property type="component" value="Unassembled WGS sequence"/>
</dbReference>
<evidence type="ECO:0000256" key="6">
    <source>
        <dbReference type="ARBA" id="ARBA00023014"/>
    </source>
</evidence>
<protein>
    <submittedName>
        <fullName evidence="8">Aromatic ring-hydroxylating dioxygenase subunit alpha</fullName>
    </submittedName>
</protein>
<comment type="caution">
    <text evidence="8">The sequence shown here is derived from an EMBL/GenBank/DDBJ whole genome shotgun (WGS) entry which is preliminary data.</text>
</comment>
<dbReference type="SUPFAM" id="SSF55961">
    <property type="entry name" value="Bet v1-like"/>
    <property type="match status" value="1"/>
</dbReference>
<evidence type="ECO:0000256" key="5">
    <source>
        <dbReference type="ARBA" id="ARBA00023004"/>
    </source>
</evidence>
<keyword evidence="6" id="KW-0411">Iron-sulfur</keyword>
<dbReference type="InterPro" id="IPR036922">
    <property type="entry name" value="Rieske_2Fe-2S_sf"/>
</dbReference>
<dbReference type="CDD" id="cd03469">
    <property type="entry name" value="Rieske_RO_Alpha_N"/>
    <property type="match status" value="1"/>
</dbReference>
<organism evidence="8 9">
    <name type="scientific">Streptomyces cavernicola</name>
    <dbReference type="NCBI Taxonomy" id="3043613"/>
    <lineage>
        <taxon>Bacteria</taxon>
        <taxon>Bacillati</taxon>
        <taxon>Actinomycetota</taxon>
        <taxon>Actinomycetes</taxon>
        <taxon>Kitasatosporales</taxon>
        <taxon>Streptomycetaceae</taxon>
        <taxon>Streptomyces</taxon>
    </lineage>
</organism>
<sequence>MGSSREGNDVAQGNLKASQLERVQDLVARRTAGLSLEAPFYTDQDFFDADMKAIFGRHWLFVAVDAEIPEPGDTTTIDFGPYSVIVVRDDDEELRAFHNVCRHRGARLLDAGCAEIGNLVCPYHKWTYNTDGELMHAPAQAPDFDRSSFGLRTVHVRSVAGLIFICLAEEPPADFDEVAAVIEPYFAPHALKGAKLAHRTDLVENGNWKLVLENNRECYHCDGHPELIGAYFPVFAIDDDEDVPPNLRTTYERYRKTLAEMYEVYDRLGLPYEHIREVDTRTTGFRVQRDALDGAGESYTLDGTAACTRTLGDLPEKRLGYLSMHMQPNSWFHVVGDHAITFSALPISPDKTLVRTTWLVHPDAEEGADYDLGAMTKVWTATNDQDAALVARGQQGVTNPAYVPGPYAPSEHQVEAFVNWYITRLEEELKR</sequence>
<dbReference type="Gene3D" id="2.102.10.10">
    <property type="entry name" value="Rieske [2Fe-2S] iron-sulphur domain"/>
    <property type="match status" value="1"/>
</dbReference>
<dbReference type="Gene3D" id="3.90.380.10">
    <property type="entry name" value="Naphthalene 1,2-dioxygenase Alpha Subunit, Chain A, domain 1"/>
    <property type="match status" value="1"/>
</dbReference>
<proteinExistence type="predicted"/>
<evidence type="ECO:0000256" key="1">
    <source>
        <dbReference type="ARBA" id="ARBA00001962"/>
    </source>
</evidence>
<dbReference type="CDD" id="cd08884">
    <property type="entry name" value="RHO_alpha_C_GbcA-like"/>
    <property type="match status" value="1"/>
</dbReference>
<keyword evidence="5" id="KW-0408">Iron</keyword>
<evidence type="ECO:0000313" key="9">
    <source>
        <dbReference type="Proteomes" id="UP001223978"/>
    </source>
</evidence>
<dbReference type="SUPFAM" id="SSF50022">
    <property type="entry name" value="ISP domain"/>
    <property type="match status" value="1"/>
</dbReference>
<keyword evidence="3" id="KW-0479">Metal-binding</keyword>
<dbReference type="RefSeq" id="WP_282544385.1">
    <property type="nucleotide sequence ID" value="NZ_JASCIQ010000023.1"/>
</dbReference>
<comment type="cofactor">
    <cofactor evidence="1">
        <name>Fe cation</name>
        <dbReference type="ChEBI" id="CHEBI:24875"/>
    </cofactor>
</comment>
<dbReference type="InterPro" id="IPR017941">
    <property type="entry name" value="Rieske_2Fe-2S"/>
</dbReference>
<keyword evidence="9" id="KW-1185">Reference proteome</keyword>
<dbReference type="GO" id="GO:0051213">
    <property type="term" value="F:dioxygenase activity"/>
    <property type="evidence" value="ECO:0007669"/>
    <property type="project" value="UniProtKB-KW"/>
</dbReference>
<dbReference type="PROSITE" id="PS51296">
    <property type="entry name" value="RIESKE"/>
    <property type="match status" value="1"/>
</dbReference>
<feature type="domain" description="Rieske" evidence="7">
    <location>
        <begin position="59"/>
        <end position="165"/>
    </location>
</feature>
<dbReference type="Pfam" id="PF00848">
    <property type="entry name" value="Ring_hydroxyl_A"/>
    <property type="match status" value="1"/>
</dbReference>
<dbReference type="EMBL" id="JASCIQ010000023">
    <property type="protein sequence ID" value="MDI3406452.1"/>
    <property type="molecule type" value="Genomic_DNA"/>
</dbReference>
<evidence type="ECO:0000313" key="8">
    <source>
        <dbReference type="EMBL" id="MDI3406452.1"/>
    </source>
</evidence>
<gene>
    <name evidence="8" type="ORF">QIS96_21910</name>
</gene>
<evidence type="ECO:0000256" key="3">
    <source>
        <dbReference type="ARBA" id="ARBA00022723"/>
    </source>
</evidence>
<evidence type="ECO:0000256" key="2">
    <source>
        <dbReference type="ARBA" id="ARBA00022714"/>
    </source>
</evidence>
<dbReference type="Pfam" id="PF00355">
    <property type="entry name" value="Rieske"/>
    <property type="match status" value="1"/>
</dbReference>
<reference evidence="8 9" key="1">
    <citation type="submission" date="2023-05" db="EMBL/GenBank/DDBJ databases">
        <title>Draft genome sequence of Streptomyces sp. B-S-A6 isolated from a cave soil in Thailand.</title>
        <authorList>
            <person name="Chamroensaksri N."/>
            <person name="Muangham S."/>
        </authorList>
    </citation>
    <scope>NUCLEOTIDE SEQUENCE [LARGE SCALE GENOMIC DNA]</scope>
    <source>
        <strain evidence="8 9">B-S-A6</strain>
    </source>
</reference>
<name>A0ABT6SE26_9ACTN</name>
<evidence type="ECO:0000259" key="7">
    <source>
        <dbReference type="PROSITE" id="PS51296"/>
    </source>
</evidence>
<keyword evidence="4" id="KW-0560">Oxidoreductase</keyword>
<dbReference type="PRINTS" id="PR00090">
    <property type="entry name" value="RNGDIOXGNASE"/>
</dbReference>
<keyword evidence="8" id="KW-0223">Dioxygenase</keyword>
<dbReference type="PANTHER" id="PTHR43756">
    <property type="entry name" value="CHOLINE MONOOXYGENASE, CHLOROPLASTIC"/>
    <property type="match status" value="1"/>
</dbReference>
<dbReference type="PANTHER" id="PTHR43756:SF5">
    <property type="entry name" value="CHOLINE MONOOXYGENASE, CHLOROPLASTIC"/>
    <property type="match status" value="1"/>
</dbReference>
<evidence type="ECO:0000256" key="4">
    <source>
        <dbReference type="ARBA" id="ARBA00023002"/>
    </source>
</evidence>
<dbReference type="InterPro" id="IPR015879">
    <property type="entry name" value="Ring_hydroxy_dOase_asu_C_dom"/>
</dbReference>
<keyword evidence="2" id="KW-0001">2Fe-2S</keyword>